<name>A0AA96EQ59_9VIRU</name>
<dbReference type="InterPro" id="IPR012337">
    <property type="entry name" value="RNaseH-like_sf"/>
</dbReference>
<protein>
    <submittedName>
        <fullName evidence="1">RuvC like Holliday junction resolvase</fullName>
    </submittedName>
</protein>
<dbReference type="EMBL" id="OR343189">
    <property type="protein sequence ID" value="WNL50321.1"/>
    <property type="molecule type" value="Genomic_DNA"/>
</dbReference>
<gene>
    <name evidence="1" type="ORF">MarDSR_282</name>
</gene>
<proteinExistence type="predicted"/>
<dbReference type="SUPFAM" id="SSF53098">
    <property type="entry name" value="Ribonuclease H-like"/>
    <property type="match status" value="1"/>
</dbReference>
<accession>A0AA96EQ59</accession>
<reference evidence="1" key="1">
    <citation type="submission" date="2023-07" db="EMBL/GenBank/DDBJ databases">
        <authorList>
            <person name="Xia Y."/>
        </authorList>
    </citation>
    <scope>NUCLEOTIDE SEQUENCE</scope>
    <source>
        <strain evidence="1">E</strain>
    </source>
</reference>
<organism evidence="1">
    <name type="scientific">Marseillevirus sp</name>
    <dbReference type="NCBI Taxonomy" id="2809551"/>
    <lineage>
        <taxon>Viruses</taxon>
        <taxon>Varidnaviria</taxon>
        <taxon>Bamfordvirae</taxon>
        <taxon>Nucleocytoviricota</taxon>
        <taxon>Megaviricetes</taxon>
        <taxon>Pimascovirales</taxon>
        <taxon>Pimascovirales incertae sedis</taxon>
        <taxon>Marseilleviridae</taxon>
        <taxon>Marseillevirus</taxon>
    </lineage>
</organism>
<evidence type="ECO:0000313" key="1">
    <source>
        <dbReference type="EMBL" id="WNL50321.1"/>
    </source>
</evidence>
<sequence>MSEARTLKTLRSFEEFTAEKEELSVASFDVGWKAFAWSVDKWDTKLLKEQRDKFFGTRYKKDRKKGTPVYEEVLHQVAIGAKSVDIDVYDISSEEKKLDIQVRLNLFSLLEEKKELWDPVSIIVIEQQFCTSFGGNKGKNTEGTNMDAIKLSESLMSWMLMKYANEKTIIFVPTATKTNILGAPKMPKKLDRKKWILAKVLSWAKERGDEKKLAKFEESKVVFDMADSEAQGIATVFKYVVTAE</sequence>